<keyword evidence="3" id="KW-1185">Reference proteome</keyword>
<dbReference type="InterPro" id="IPR000595">
    <property type="entry name" value="cNMP-bd_dom"/>
</dbReference>
<dbReference type="InterPro" id="IPR018490">
    <property type="entry name" value="cNMP-bd_dom_sf"/>
</dbReference>
<dbReference type="SUPFAM" id="SSF51206">
    <property type="entry name" value="cAMP-binding domain-like"/>
    <property type="match status" value="1"/>
</dbReference>
<dbReference type="PROSITE" id="PS50042">
    <property type="entry name" value="CNMP_BINDING_3"/>
    <property type="match status" value="1"/>
</dbReference>
<protein>
    <submittedName>
        <fullName evidence="2">Cyclic nucleotide-binding domain-containing protein</fullName>
    </submittedName>
</protein>
<name>A0ABX7X352_9GAMM</name>
<dbReference type="Proteomes" id="UP000672039">
    <property type="component" value="Chromosome"/>
</dbReference>
<organism evidence="2 3">
    <name type="scientific">Thiothrix litoralis</name>
    <dbReference type="NCBI Taxonomy" id="2891210"/>
    <lineage>
        <taxon>Bacteria</taxon>
        <taxon>Pseudomonadati</taxon>
        <taxon>Pseudomonadota</taxon>
        <taxon>Gammaproteobacteria</taxon>
        <taxon>Thiotrichales</taxon>
        <taxon>Thiotrichaceae</taxon>
        <taxon>Thiothrix</taxon>
    </lineage>
</organism>
<dbReference type="Pfam" id="PF00027">
    <property type="entry name" value="cNMP_binding"/>
    <property type="match status" value="1"/>
</dbReference>
<proteinExistence type="predicted"/>
<feature type="domain" description="Cyclic nucleotide-binding" evidence="1">
    <location>
        <begin position="19"/>
        <end position="121"/>
    </location>
</feature>
<dbReference type="CDD" id="cd00038">
    <property type="entry name" value="CAP_ED"/>
    <property type="match status" value="1"/>
</dbReference>
<sequence length="164" mass="18536">MDNVNLQLLEQVKDTCPEFCAALTDGEIAKFVAFTRLRELGSQEVVADIGEVSDRFYLVIGGAVKLLHVDGEREFEVGQVEPGGLVGEMSFFDKQPRTVRLRARRSGVRLLEISRPMYNRLRIAEPYIATNLLEFVVRSLDCLVRHLSDENAKLHKQVTGLGYR</sequence>
<accession>A0ABX7X352</accession>
<evidence type="ECO:0000313" key="2">
    <source>
        <dbReference type="EMBL" id="QTR48284.1"/>
    </source>
</evidence>
<dbReference type="SMART" id="SM00100">
    <property type="entry name" value="cNMP"/>
    <property type="match status" value="1"/>
</dbReference>
<evidence type="ECO:0000259" key="1">
    <source>
        <dbReference type="PROSITE" id="PS50042"/>
    </source>
</evidence>
<evidence type="ECO:0000313" key="3">
    <source>
        <dbReference type="Proteomes" id="UP000672039"/>
    </source>
</evidence>
<reference evidence="2 3" key="1">
    <citation type="submission" date="2021-04" db="EMBL/GenBank/DDBJ databases">
        <title>Genomics, taxonomy and metabolism of representatives of sulfur bacteria of the genus Thiothrix: Thiothrix fructosivorans QT, Thiothrix unzii A1T and three new species, Thiothrix subterranea sp. nov., Thiothrix litoralis sp. nov. and 'Candidatus Thiothrix anitrata' sp. nov.</title>
        <authorList>
            <person name="Ravin N.V."/>
            <person name="Smolyakov D."/>
            <person name="Rudenko T.S."/>
            <person name="Mardanov A.V."/>
            <person name="Beletsky A.V."/>
            <person name="Markov N.D."/>
            <person name="Fomenkov A.I."/>
            <person name="Roberts R.J."/>
            <person name="Karnachuk O.V."/>
            <person name="Novikov A."/>
            <person name="Grabovich M.Y."/>
        </authorList>
    </citation>
    <scope>NUCLEOTIDE SEQUENCE [LARGE SCALE GENOMIC DNA]</scope>
    <source>
        <strain evidence="2 3">AS</strain>
    </source>
</reference>
<dbReference type="EMBL" id="CP072801">
    <property type="protein sequence ID" value="QTR48284.1"/>
    <property type="molecule type" value="Genomic_DNA"/>
</dbReference>
<gene>
    <name evidence="2" type="ORF">J9253_00885</name>
</gene>
<dbReference type="InterPro" id="IPR014710">
    <property type="entry name" value="RmlC-like_jellyroll"/>
</dbReference>
<dbReference type="Gene3D" id="2.60.120.10">
    <property type="entry name" value="Jelly Rolls"/>
    <property type="match status" value="1"/>
</dbReference>